<gene>
    <name evidence="1" type="ORF">C3F40_23405</name>
</gene>
<protein>
    <submittedName>
        <fullName evidence="1">Uncharacterized protein</fullName>
    </submittedName>
</protein>
<evidence type="ECO:0000313" key="2">
    <source>
        <dbReference type="Proteomes" id="UP000239554"/>
    </source>
</evidence>
<dbReference type="AlphaFoldDB" id="A0A785JHI0"/>
<dbReference type="Pfam" id="PF22397">
    <property type="entry name" value="NADAR-DarT1"/>
    <property type="match status" value="1"/>
</dbReference>
<proteinExistence type="predicted"/>
<dbReference type="Proteomes" id="UP000239554">
    <property type="component" value="Chromosome"/>
</dbReference>
<accession>A0A785JHI0</accession>
<reference evidence="1 2" key="1">
    <citation type="journal article" date="2018" name="MBio">
        <title>Genomic Analysis of Hospital Plumbing Reveals Diverse Reservoir of Bacterial Plasmids Conferring Carbapenem Resistance.</title>
        <authorList>
            <consortium name="NISC Comparative Sequencing Program"/>
            <person name="Weingarten R.A."/>
            <person name="Johnson R.C."/>
            <person name="Conlan S."/>
            <person name="Ramsburg A.M."/>
            <person name="Dekker J.P."/>
            <person name="Lau A.F."/>
            <person name="Khil P."/>
            <person name="Odom R.T."/>
            <person name="Deming C."/>
            <person name="Park M."/>
            <person name="Thomas P.J."/>
            <person name="Henderson D.K."/>
            <person name="Palmore T.N."/>
            <person name="Segre J.A."/>
            <person name="Frank K.M."/>
        </authorList>
    </citation>
    <scope>NUCLEOTIDE SEQUENCE [LARGE SCALE GENOMIC DNA]</scope>
    <source>
        <strain evidence="1 2">ECONIH4</strain>
    </source>
</reference>
<dbReference type="EMBL" id="CP026399">
    <property type="protein sequence ID" value="AUY04450.1"/>
    <property type="molecule type" value="Genomic_DNA"/>
</dbReference>
<sequence>MAVRPVFVPTNAGNLLSITKDVDFPWAPGMAKTQKQKSIRALHTAANEQGLNSLLEISSKSEDALGVALSAFNLRIKTKRLGKEFTVESAFQASKVFEMGGPYVDILDKSSIEAKKDMRLKESGGLVNFKFYNTIWPIVPRTAFYDWLYLSALNQNKNLALHLLNFDGFTDIEFNPAKSINCQARAAALFVSLVRRNMLDDVLSSKDGFLSKLASHYGVENYSIQHTLI</sequence>
<organism evidence="1 2">
    <name type="scientific">Escherichia coli</name>
    <dbReference type="NCBI Taxonomy" id="562"/>
    <lineage>
        <taxon>Bacteria</taxon>
        <taxon>Pseudomonadati</taxon>
        <taxon>Pseudomonadota</taxon>
        <taxon>Gammaproteobacteria</taxon>
        <taxon>Enterobacterales</taxon>
        <taxon>Enterobacteriaceae</taxon>
        <taxon>Escherichia</taxon>
    </lineage>
</organism>
<name>A0A785JHI0_ECOLX</name>
<dbReference type="RefSeq" id="WP_016243806.1">
    <property type="nucleotide sequence ID" value="NZ_BFLM01000090.1"/>
</dbReference>
<dbReference type="InterPro" id="IPR053913">
    <property type="entry name" value="NADAR-DarT1"/>
</dbReference>
<evidence type="ECO:0000313" key="1">
    <source>
        <dbReference type="EMBL" id="AUY04450.1"/>
    </source>
</evidence>